<keyword evidence="3" id="KW-1185">Reference proteome</keyword>
<dbReference type="PANTHER" id="PTHR12277">
    <property type="entry name" value="ALPHA/BETA HYDROLASE DOMAIN-CONTAINING PROTEIN"/>
    <property type="match status" value="1"/>
</dbReference>
<dbReference type="KEGG" id="sna:Snas_4389"/>
<dbReference type="eggNOG" id="COG1073">
    <property type="taxonomic scope" value="Bacteria"/>
</dbReference>
<reference evidence="2 3" key="1">
    <citation type="journal article" date="2009" name="Stand. Genomic Sci.">
        <title>Complete genome sequence of Stackebrandtia nassauensis type strain (LLR-40K-21).</title>
        <authorList>
            <person name="Munk C."/>
            <person name="Lapidus A."/>
            <person name="Copeland A."/>
            <person name="Jando M."/>
            <person name="Mayilraj S."/>
            <person name="Glavina Del Rio T."/>
            <person name="Nolan M."/>
            <person name="Chen F."/>
            <person name="Lucas S."/>
            <person name="Tice H."/>
            <person name="Cheng J.F."/>
            <person name="Han C."/>
            <person name="Detter J.C."/>
            <person name="Bruce D."/>
            <person name="Goodwin L."/>
            <person name="Chain P."/>
            <person name="Pitluck S."/>
            <person name="Goker M."/>
            <person name="Ovchinikova G."/>
            <person name="Pati A."/>
            <person name="Ivanova N."/>
            <person name="Mavromatis K."/>
            <person name="Chen A."/>
            <person name="Palaniappan K."/>
            <person name="Land M."/>
            <person name="Hauser L."/>
            <person name="Chang Y.J."/>
            <person name="Jeffries C.D."/>
            <person name="Bristow J."/>
            <person name="Eisen J.A."/>
            <person name="Markowitz V."/>
            <person name="Hugenholtz P."/>
            <person name="Kyrpides N.C."/>
            <person name="Klenk H.P."/>
        </authorList>
    </citation>
    <scope>NUCLEOTIDE SEQUENCE [LARGE SCALE GENOMIC DNA]</scope>
    <source>
        <strain evidence="3">DSM 44728 / CIP 108903 / NRRL B-16338 / NBRC 102104 / LLR-40K-21</strain>
    </source>
</reference>
<proteinExistence type="predicted"/>
<dbReference type="STRING" id="446470.Snas_4389"/>
<feature type="domain" description="AB hydrolase-1" evidence="1">
    <location>
        <begin position="30"/>
        <end position="227"/>
    </location>
</feature>
<dbReference type="SUPFAM" id="SSF53474">
    <property type="entry name" value="alpha/beta-Hydrolases"/>
    <property type="match status" value="1"/>
</dbReference>
<dbReference type="AlphaFoldDB" id="D3Q3W9"/>
<dbReference type="GO" id="GO:0003824">
    <property type="term" value="F:catalytic activity"/>
    <property type="evidence" value="ECO:0007669"/>
    <property type="project" value="UniProtKB-ARBA"/>
</dbReference>
<dbReference type="RefSeq" id="WP_013019607.1">
    <property type="nucleotide sequence ID" value="NC_013947.1"/>
</dbReference>
<evidence type="ECO:0000313" key="2">
    <source>
        <dbReference type="EMBL" id="ADD44036.1"/>
    </source>
</evidence>
<dbReference type="Pfam" id="PF12697">
    <property type="entry name" value="Abhydrolase_6"/>
    <property type="match status" value="1"/>
</dbReference>
<gene>
    <name evidence="2" type="ordered locus">Snas_4389</name>
</gene>
<protein>
    <recommendedName>
        <fullName evidence="1">AB hydrolase-1 domain-containing protein</fullName>
    </recommendedName>
</protein>
<dbReference type="InterPro" id="IPR029058">
    <property type="entry name" value="AB_hydrolase_fold"/>
</dbReference>
<evidence type="ECO:0000259" key="1">
    <source>
        <dbReference type="Pfam" id="PF12697"/>
    </source>
</evidence>
<dbReference type="EMBL" id="CP001778">
    <property type="protein sequence ID" value="ADD44036.1"/>
    <property type="molecule type" value="Genomic_DNA"/>
</dbReference>
<accession>D3Q3W9</accession>
<dbReference type="HOGENOM" id="CLU_062238_0_0_11"/>
<dbReference type="InterPro" id="IPR000073">
    <property type="entry name" value="AB_hydrolase_1"/>
</dbReference>
<dbReference type="Proteomes" id="UP000000844">
    <property type="component" value="Chromosome"/>
</dbReference>
<organism evidence="2 3">
    <name type="scientific">Stackebrandtia nassauensis (strain DSM 44728 / CIP 108903 / NRRL B-16338 / NBRC 102104 / LLR-40K-21)</name>
    <dbReference type="NCBI Taxonomy" id="446470"/>
    <lineage>
        <taxon>Bacteria</taxon>
        <taxon>Bacillati</taxon>
        <taxon>Actinomycetota</taxon>
        <taxon>Actinomycetes</taxon>
        <taxon>Glycomycetales</taxon>
        <taxon>Glycomycetaceae</taxon>
        <taxon>Stackebrandtia</taxon>
    </lineage>
</organism>
<evidence type="ECO:0000313" key="3">
    <source>
        <dbReference type="Proteomes" id="UP000000844"/>
    </source>
</evidence>
<dbReference type="Gene3D" id="3.40.50.1820">
    <property type="entry name" value="alpha/beta hydrolase"/>
    <property type="match status" value="1"/>
</dbReference>
<sequence length="255" mass="27713">MSEMELMALTTADGVRLDAMHLPGDRELAIVVAHGFSGSWRHERTRLVSRRLRRFGGVVGFDFRGHGRSRGVSTVGDLEVFDIAAAVAFARSRGYRKVAVVGFSMGASVAVRHAGLHGGVDAVVSVSAAAHWYYRGTRSMRMLHRAIETPSGRTVSRFALRTRISSGGWETVPLTPEEAAPKIAPVPLLVVHGDADRFFPLRHAYALFDAAAEPKQLWIEHGMGHATSGTGPQLVNRVGDWLSNSTRTPAVRPRA</sequence>
<name>D3Q3W9_STANL</name>
<dbReference type="OrthoDB" id="3366103at2"/>